<dbReference type="Proteomes" id="UP000263596">
    <property type="component" value="Unassembled WGS sequence"/>
</dbReference>
<proteinExistence type="predicted"/>
<accession>A0A3D2SJ96</accession>
<reference evidence="2 3" key="1">
    <citation type="journal article" date="2018" name="Nat. Biotechnol.">
        <title>A standardized bacterial taxonomy based on genome phylogeny substantially revises the tree of life.</title>
        <authorList>
            <person name="Parks D.H."/>
            <person name="Chuvochina M."/>
            <person name="Waite D.W."/>
            <person name="Rinke C."/>
            <person name="Skarshewski A."/>
            <person name="Chaumeil P.A."/>
            <person name="Hugenholtz P."/>
        </authorList>
    </citation>
    <scope>NUCLEOTIDE SEQUENCE [LARGE SCALE GENOMIC DNA]</scope>
    <source>
        <strain evidence="2">UBA9669</strain>
    </source>
</reference>
<dbReference type="AlphaFoldDB" id="A0A3D2SJ96"/>
<evidence type="ECO:0000313" key="3">
    <source>
        <dbReference type="Proteomes" id="UP000263596"/>
    </source>
</evidence>
<comment type="caution">
    <text evidence="2">The sequence shown here is derived from an EMBL/GenBank/DDBJ whole genome shotgun (WGS) entry which is preliminary data.</text>
</comment>
<evidence type="ECO:0000313" key="2">
    <source>
        <dbReference type="EMBL" id="HCK29113.1"/>
    </source>
</evidence>
<dbReference type="RefSeq" id="WP_049175483.1">
    <property type="nucleotide sequence ID" value="NZ_BKOC01000001.1"/>
</dbReference>
<keyword evidence="1" id="KW-0175">Coiled coil</keyword>
<dbReference type="EMBL" id="DPVE01000037">
    <property type="protein sequence ID" value="HCK29113.1"/>
    <property type="molecule type" value="Genomic_DNA"/>
</dbReference>
<name>A0A3D2SJ96_9GAMM</name>
<evidence type="ECO:0000256" key="1">
    <source>
        <dbReference type="SAM" id="Coils"/>
    </source>
</evidence>
<protein>
    <submittedName>
        <fullName evidence="2">Uncharacterized protein</fullName>
    </submittedName>
</protein>
<feature type="coiled-coil region" evidence="1">
    <location>
        <begin position="65"/>
        <end position="95"/>
    </location>
</feature>
<organism evidence="2 3">
    <name type="scientific">Acinetobacter ursingii</name>
    <dbReference type="NCBI Taxonomy" id="108980"/>
    <lineage>
        <taxon>Bacteria</taxon>
        <taxon>Pseudomonadati</taxon>
        <taxon>Pseudomonadota</taxon>
        <taxon>Gammaproteobacteria</taxon>
        <taxon>Moraxellales</taxon>
        <taxon>Moraxellaceae</taxon>
        <taxon>Acinetobacter</taxon>
    </lineage>
</organism>
<sequence length="211" mass="24253">MIDLELERKAFEEEWKVLGGHLLFVEWTTDKIYSLSSSANVLNKNDQISLFNTINTAWELWVVQAKAKQAEIEALKAENTELKTANSDINAALREQQEFNLDLQEKLLGVDVGEFVVVKKEDIENWYLDENEHVWYEKDSIDGYLEDLDNGEVLEVQRKEYVVINSNPVFATNVYEDADNIQWELFDSKEEAEKAAAHCKAMVEAQGDGDE</sequence>
<gene>
    <name evidence="2" type="ORF">DHW29_02200</name>
</gene>